<keyword evidence="2" id="KW-1185">Reference proteome</keyword>
<reference evidence="1" key="1">
    <citation type="submission" date="2023-07" db="EMBL/GenBank/DDBJ databases">
        <authorList>
            <person name="Stuckert A."/>
        </authorList>
    </citation>
    <scope>NUCLEOTIDE SEQUENCE</scope>
</reference>
<comment type="caution">
    <text evidence="1">The sequence shown here is derived from an EMBL/GenBank/DDBJ whole genome shotgun (WGS) entry which is preliminary data.</text>
</comment>
<organism evidence="1 2">
    <name type="scientific">Ranitomeya imitator</name>
    <name type="common">mimic poison frog</name>
    <dbReference type="NCBI Taxonomy" id="111125"/>
    <lineage>
        <taxon>Eukaryota</taxon>
        <taxon>Metazoa</taxon>
        <taxon>Chordata</taxon>
        <taxon>Craniata</taxon>
        <taxon>Vertebrata</taxon>
        <taxon>Euteleostomi</taxon>
        <taxon>Amphibia</taxon>
        <taxon>Batrachia</taxon>
        <taxon>Anura</taxon>
        <taxon>Neobatrachia</taxon>
        <taxon>Hyloidea</taxon>
        <taxon>Dendrobatidae</taxon>
        <taxon>Dendrobatinae</taxon>
        <taxon>Ranitomeya</taxon>
    </lineage>
</organism>
<dbReference type="EMBL" id="CAUEEQ010020831">
    <property type="protein sequence ID" value="CAJ0943211.1"/>
    <property type="molecule type" value="Genomic_DNA"/>
</dbReference>
<protein>
    <submittedName>
        <fullName evidence="1">Uncharacterized protein</fullName>
    </submittedName>
</protein>
<gene>
    <name evidence="1" type="ORF">RIMI_LOCUS9865068</name>
</gene>
<proteinExistence type="predicted"/>
<evidence type="ECO:0000313" key="1">
    <source>
        <dbReference type="EMBL" id="CAJ0943211.1"/>
    </source>
</evidence>
<dbReference type="Proteomes" id="UP001176940">
    <property type="component" value="Unassembled WGS sequence"/>
</dbReference>
<evidence type="ECO:0000313" key="2">
    <source>
        <dbReference type="Proteomes" id="UP001176940"/>
    </source>
</evidence>
<name>A0ABN9LLS8_9NEOB</name>
<sequence>MLAYLMCFCAMAGMQKTISQAFHCTAIRRIYGSAGEGKIAAAPRADYAAVPAVVMTLDNQAGKVYLIGYQAMLADSDVGASKGGLFDDGKQLSAFDWSPFNAIKRQR</sequence>
<accession>A0ABN9LLS8</accession>